<keyword evidence="6" id="KW-0560">Oxidoreductase</keyword>
<dbReference type="Pfam" id="PF00743">
    <property type="entry name" value="FMO-like"/>
    <property type="match status" value="1"/>
</dbReference>
<dbReference type="PIRSF" id="PIRSF000332">
    <property type="entry name" value="FMO"/>
    <property type="match status" value="1"/>
</dbReference>
<comment type="cofactor">
    <cofactor evidence="1">
        <name>FAD</name>
        <dbReference type="ChEBI" id="CHEBI:57692"/>
    </cofactor>
</comment>
<dbReference type="GO" id="GO:0050660">
    <property type="term" value="F:flavin adenine dinucleotide binding"/>
    <property type="evidence" value="ECO:0007669"/>
    <property type="project" value="InterPro"/>
</dbReference>
<evidence type="ECO:0000256" key="2">
    <source>
        <dbReference type="ARBA" id="ARBA00009183"/>
    </source>
</evidence>
<dbReference type="Proteomes" id="UP001251528">
    <property type="component" value="Unassembled WGS sequence"/>
</dbReference>
<evidence type="ECO:0000256" key="1">
    <source>
        <dbReference type="ARBA" id="ARBA00001974"/>
    </source>
</evidence>
<keyword evidence="4" id="KW-0274">FAD</keyword>
<sequence>MLKTLREDGFDATAFERRDKVGGLWAYSENPEYTSALPSLAGFPYYMKQHHFQEFMQEYAENFNLLDHIVFNTTVRRAERNPENTKWLLDIVSGVDPVKTVGYDKVVFCHGYQTAAKIPNYPGQEQYTGTLIHAQRYRGPEEFQGKKIVVVGLSNTTSDVVPNLISVASQVYVSHRRGAIPAARLRKGTPGDLLITWRRRIINQWLMKAVPTLHRKLSDQIVNYAAKSFAGVPIDPAWRLQPYPSLTLRLPGMLEEVLPYLADGRLTSLHGIRRFVGMKSIEFEDGTVLDDVDAVIYCTGYKADWSAAPFVEMSTPTSHGYDGAPMHRLYMNLFPPQYADSCALLCYSAFGKNNGFSFSDVMSMAISNIWRGVSSDMIPNKPEMEHWIDERQEWVASRWALDNACDISMVRQWEFQPWLHEAAGTGMENLGWGWKGWRFWLQDRMMSNLMNHGVETAHMFRYFETGKRRTWAGAREAIIHQNRVVKETFPIETTKP</sequence>
<dbReference type="SUPFAM" id="SSF51905">
    <property type="entry name" value="FAD/NAD(P)-binding domain"/>
    <property type="match status" value="1"/>
</dbReference>
<dbReference type="GO" id="GO:0004499">
    <property type="term" value="F:N,N-dimethylaniline monooxygenase activity"/>
    <property type="evidence" value="ECO:0007669"/>
    <property type="project" value="InterPro"/>
</dbReference>
<dbReference type="AlphaFoldDB" id="A0AAJ0FYH8"/>
<evidence type="ECO:0008006" key="9">
    <source>
        <dbReference type="Google" id="ProtNLM"/>
    </source>
</evidence>
<evidence type="ECO:0000313" key="7">
    <source>
        <dbReference type="EMBL" id="KAK2616624.1"/>
    </source>
</evidence>
<name>A0AAJ0FYH8_9HYPO</name>
<reference evidence="7" key="1">
    <citation type="submission" date="2023-06" db="EMBL/GenBank/DDBJ databases">
        <title>Conoideocrella luteorostrata (Hypocreales: Clavicipitaceae), a potential biocontrol fungus for elongate hemlock scale in United States Christmas tree production areas.</title>
        <authorList>
            <person name="Barrett H."/>
            <person name="Lovett B."/>
            <person name="Macias A.M."/>
            <person name="Stajich J.E."/>
            <person name="Kasson M.T."/>
        </authorList>
    </citation>
    <scope>NUCLEOTIDE SEQUENCE</scope>
    <source>
        <strain evidence="7">ARSEF 14590</strain>
    </source>
</reference>
<protein>
    <recommendedName>
        <fullName evidence="9">Flavin-containing monooxygenase</fullName>
    </recommendedName>
</protein>
<keyword evidence="5" id="KW-0521">NADP</keyword>
<dbReference type="PANTHER" id="PTHR23023">
    <property type="entry name" value="DIMETHYLANILINE MONOOXYGENASE"/>
    <property type="match status" value="1"/>
</dbReference>
<keyword evidence="8" id="KW-1185">Reference proteome</keyword>
<dbReference type="InterPro" id="IPR000960">
    <property type="entry name" value="Flavin_mOase"/>
</dbReference>
<evidence type="ECO:0000256" key="4">
    <source>
        <dbReference type="ARBA" id="ARBA00022827"/>
    </source>
</evidence>
<dbReference type="InterPro" id="IPR050346">
    <property type="entry name" value="FMO-like"/>
</dbReference>
<accession>A0AAJ0FYH8</accession>
<evidence type="ECO:0000313" key="8">
    <source>
        <dbReference type="Proteomes" id="UP001251528"/>
    </source>
</evidence>
<keyword evidence="3" id="KW-0285">Flavoprotein</keyword>
<comment type="similarity">
    <text evidence="2">Belongs to the FMO family.</text>
</comment>
<proteinExistence type="inferred from homology"/>
<dbReference type="EMBL" id="JASWJB010000004">
    <property type="protein sequence ID" value="KAK2616624.1"/>
    <property type="molecule type" value="Genomic_DNA"/>
</dbReference>
<evidence type="ECO:0000256" key="3">
    <source>
        <dbReference type="ARBA" id="ARBA00022630"/>
    </source>
</evidence>
<dbReference type="Gene3D" id="3.50.50.60">
    <property type="entry name" value="FAD/NAD(P)-binding domain"/>
    <property type="match status" value="1"/>
</dbReference>
<dbReference type="InterPro" id="IPR020946">
    <property type="entry name" value="Flavin_mOase-like"/>
</dbReference>
<evidence type="ECO:0000256" key="5">
    <source>
        <dbReference type="ARBA" id="ARBA00022857"/>
    </source>
</evidence>
<comment type="caution">
    <text evidence="7">The sequence shown here is derived from an EMBL/GenBank/DDBJ whole genome shotgun (WGS) entry which is preliminary data.</text>
</comment>
<gene>
    <name evidence="7" type="ORF">QQS21_000447</name>
</gene>
<dbReference type="FunFam" id="3.50.50.60:FF:000023">
    <property type="entry name" value="Dimethylaniline monooxygenase [N-oxide-forming]"/>
    <property type="match status" value="1"/>
</dbReference>
<evidence type="ECO:0000256" key="6">
    <source>
        <dbReference type="ARBA" id="ARBA00023002"/>
    </source>
</evidence>
<dbReference type="InterPro" id="IPR036188">
    <property type="entry name" value="FAD/NAD-bd_sf"/>
</dbReference>
<organism evidence="7 8">
    <name type="scientific">Conoideocrella luteorostrata</name>
    <dbReference type="NCBI Taxonomy" id="1105319"/>
    <lineage>
        <taxon>Eukaryota</taxon>
        <taxon>Fungi</taxon>
        <taxon>Dikarya</taxon>
        <taxon>Ascomycota</taxon>
        <taxon>Pezizomycotina</taxon>
        <taxon>Sordariomycetes</taxon>
        <taxon>Hypocreomycetidae</taxon>
        <taxon>Hypocreales</taxon>
        <taxon>Clavicipitaceae</taxon>
        <taxon>Conoideocrella</taxon>
    </lineage>
</organism>
<dbReference type="GO" id="GO:0050661">
    <property type="term" value="F:NADP binding"/>
    <property type="evidence" value="ECO:0007669"/>
    <property type="project" value="InterPro"/>
</dbReference>